<dbReference type="AlphaFoldDB" id="A0A6J6FC37"/>
<dbReference type="PANTHER" id="PTHR18964:SF146">
    <property type="entry name" value="POLYPHOSPHATE GLUCOKINASE"/>
    <property type="match status" value="1"/>
</dbReference>
<dbReference type="InterPro" id="IPR000600">
    <property type="entry name" value="ROK"/>
</dbReference>
<dbReference type="PANTHER" id="PTHR18964">
    <property type="entry name" value="ROK (REPRESSOR, ORF, KINASE) FAMILY"/>
    <property type="match status" value="1"/>
</dbReference>
<dbReference type="EMBL" id="CAEZUE010000019">
    <property type="protein sequence ID" value="CAB4586432.1"/>
    <property type="molecule type" value="Genomic_DNA"/>
</dbReference>
<dbReference type="Pfam" id="PF00480">
    <property type="entry name" value="ROK"/>
    <property type="match status" value="1"/>
</dbReference>
<sequence>MTRTIGIDIGGTGIKAALVDVDSGELVSEKIKVGTPEGAKPADVAAVVAQLVEQLDPHGSLPIGACFPAVIIDEVARSAANVDKSWIGTNVGELFERATGRLVHVVNDADAAGVAEVRFGAAKGVSGLVLVTTLGTGIGSALIYNGMLIPNSELGHINLPGSRWQTAEKRAANSARLRRRLSWTRWAERLQVYYSTLEMLFSPQLFVVGGGVSKDYAEFLPLLELTTPIVPAMHFNNAGILGAAALAPFSHNK</sequence>
<dbReference type="Gene3D" id="3.30.420.40">
    <property type="match status" value="2"/>
</dbReference>
<evidence type="ECO:0000313" key="1">
    <source>
        <dbReference type="EMBL" id="CAB4586432.1"/>
    </source>
</evidence>
<organism evidence="1">
    <name type="scientific">freshwater metagenome</name>
    <dbReference type="NCBI Taxonomy" id="449393"/>
    <lineage>
        <taxon>unclassified sequences</taxon>
        <taxon>metagenomes</taxon>
        <taxon>ecological metagenomes</taxon>
    </lineage>
</organism>
<name>A0A6J6FC37_9ZZZZ</name>
<gene>
    <name evidence="1" type="ORF">UFOPK1788_00257</name>
</gene>
<dbReference type="SUPFAM" id="SSF53067">
    <property type="entry name" value="Actin-like ATPase domain"/>
    <property type="match status" value="1"/>
</dbReference>
<accession>A0A6J6FC37</accession>
<dbReference type="NCBIfam" id="NF045942">
    <property type="entry name" value="PolPhglucPhase"/>
    <property type="match status" value="1"/>
</dbReference>
<dbReference type="CDD" id="cd24058">
    <property type="entry name" value="ASKHA_NBD_ROK_PPGK"/>
    <property type="match status" value="1"/>
</dbReference>
<dbReference type="InterPro" id="IPR043129">
    <property type="entry name" value="ATPase_NBD"/>
</dbReference>
<reference evidence="1" key="1">
    <citation type="submission" date="2020-05" db="EMBL/GenBank/DDBJ databases">
        <authorList>
            <person name="Chiriac C."/>
            <person name="Salcher M."/>
            <person name="Ghai R."/>
            <person name="Kavagutti S V."/>
        </authorList>
    </citation>
    <scope>NUCLEOTIDE SEQUENCE</scope>
</reference>
<protein>
    <submittedName>
        <fullName evidence="1">Unannotated protein</fullName>
    </submittedName>
</protein>
<proteinExistence type="predicted"/>